<evidence type="ECO:0000256" key="1">
    <source>
        <dbReference type="SAM" id="MobiDB-lite"/>
    </source>
</evidence>
<proteinExistence type="predicted"/>
<dbReference type="EMBL" id="JARKIE010000075">
    <property type="protein sequence ID" value="KAJ7689052.1"/>
    <property type="molecule type" value="Genomic_DNA"/>
</dbReference>
<organism evidence="2 3">
    <name type="scientific">Mycena rosella</name>
    <name type="common">Pink bonnet</name>
    <name type="synonym">Agaricus rosellus</name>
    <dbReference type="NCBI Taxonomy" id="1033263"/>
    <lineage>
        <taxon>Eukaryota</taxon>
        <taxon>Fungi</taxon>
        <taxon>Dikarya</taxon>
        <taxon>Basidiomycota</taxon>
        <taxon>Agaricomycotina</taxon>
        <taxon>Agaricomycetes</taxon>
        <taxon>Agaricomycetidae</taxon>
        <taxon>Agaricales</taxon>
        <taxon>Marasmiineae</taxon>
        <taxon>Mycenaceae</taxon>
        <taxon>Mycena</taxon>
    </lineage>
</organism>
<feature type="compositionally biased region" description="Low complexity" evidence="1">
    <location>
        <begin position="140"/>
        <end position="151"/>
    </location>
</feature>
<comment type="caution">
    <text evidence="2">The sequence shown here is derived from an EMBL/GenBank/DDBJ whole genome shotgun (WGS) entry which is preliminary data.</text>
</comment>
<dbReference type="Proteomes" id="UP001221757">
    <property type="component" value="Unassembled WGS sequence"/>
</dbReference>
<reference evidence="2" key="1">
    <citation type="submission" date="2023-03" db="EMBL/GenBank/DDBJ databases">
        <title>Massive genome expansion in bonnet fungi (Mycena s.s.) driven by repeated elements and novel gene families across ecological guilds.</title>
        <authorList>
            <consortium name="Lawrence Berkeley National Laboratory"/>
            <person name="Harder C.B."/>
            <person name="Miyauchi S."/>
            <person name="Viragh M."/>
            <person name="Kuo A."/>
            <person name="Thoen E."/>
            <person name="Andreopoulos B."/>
            <person name="Lu D."/>
            <person name="Skrede I."/>
            <person name="Drula E."/>
            <person name="Henrissat B."/>
            <person name="Morin E."/>
            <person name="Kohler A."/>
            <person name="Barry K."/>
            <person name="LaButti K."/>
            <person name="Morin E."/>
            <person name="Salamov A."/>
            <person name="Lipzen A."/>
            <person name="Mereny Z."/>
            <person name="Hegedus B."/>
            <person name="Baldrian P."/>
            <person name="Stursova M."/>
            <person name="Weitz H."/>
            <person name="Taylor A."/>
            <person name="Grigoriev I.V."/>
            <person name="Nagy L.G."/>
            <person name="Martin F."/>
            <person name="Kauserud H."/>
        </authorList>
    </citation>
    <scope>NUCLEOTIDE SEQUENCE</scope>
    <source>
        <strain evidence="2">CBHHK067</strain>
    </source>
</reference>
<evidence type="ECO:0000313" key="3">
    <source>
        <dbReference type="Proteomes" id="UP001221757"/>
    </source>
</evidence>
<protein>
    <submittedName>
        <fullName evidence="2">Uncharacterized protein</fullName>
    </submittedName>
</protein>
<gene>
    <name evidence="2" type="ORF">B0H17DRAFT_1135331</name>
</gene>
<keyword evidence="3" id="KW-1185">Reference proteome</keyword>
<name>A0AAD7DDJ4_MYCRO</name>
<dbReference type="AlphaFoldDB" id="A0AAD7DDJ4"/>
<feature type="region of interest" description="Disordered" evidence="1">
    <location>
        <begin position="101"/>
        <end position="156"/>
    </location>
</feature>
<feature type="compositionally biased region" description="Basic and acidic residues" evidence="1">
    <location>
        <begin position="110"/>
        <end position="123"/>
    </location>
</feature>
<sequence length="190" mass="20546">MSSFSSVFKTIVLSSAAENGSARCRGACHVFSAAELLTSPWIFTATAIQIPGRFQRVLGHLRVKLPAYTASAATTVMPSLCLRTSTQSTKFDRLHPARLRHERPTGMLPEDWRRHRTPLDNVDRPTGYPRGRASGDKEQPSPGVTVGSPSSRAAAFGNGGPRSLLCRLHSRKPFLPAGAVSTRRLPGPVC</sequence>
<accession>A0AAD7DDJ4</accession>
<evidence type="ECO:0000313" key="2">
    <source>
        <dbReference type="EMBL" id="KAJ7689052.1"/>
    </source>
</evidence>